<feature type="region of interest" description="Disordered" evidence="1">
    <location>
        <begin position="250"/>
        <end position="325"/>
    </location>
</feature>
<keyword evidence="3" id="KW-1185">Reference proteome</keyword>
<organism evidence="2 3">
    <name type="scientific">Ceratopteris richardii</name>
    <name type="common">Triangle waterfern</name>
    <dbReference type="NCBI Taxonomy" id="49495"/>
    <lineage>
        <taxon>Eukaryota</taxon>
        <taxon>Viridiplantae</taxon>
        <taxon>Streptophyta</taxon>
        <taxon>Embryophyta</taxon>
        <taxon>Tracheophyta</taxon>
        <taxon>Polypodiopsida</taxon>
        <taxon>Polypodiidae</taxon>
        <taxon>Polypodiales</taxon>
        <taxon>Pteridineae</taxon>
        <taxon>Pteridaceae</taxon>
        <taxon>Parkerioideae</taxon>
        <taxon>Ceratopteris</taxon>
    </lineage>
</organism>
<name>A0A8T2R8F8_CERRI</name>
<dbReference type="AlphaFoldDB" id="A0A8T2R8F8"/>
<dbReference type="Proteomes" id="UP000825935">
    <property type="component" value="Chromosome 29"/>
</dbReference>
<evidence type="ECO:0000313" key="2">
    <source>
        <dbReference type="EMBL" id="KAH7291855.1"/>
    </source>
</evidence>
<sequence length="325" mass="33982">MTPFRSACCVSCNVKKAGVGGLSRLLRQGFHKTTPPPASSTLNPCSRIARVRNGFAPHVALSRQVSESPSPTMGPVTGLPSTQSLSHSSSSIIAPGVYSRIALTFQEEPNRPSPPSTLSSSLPPPLPTQASSESDSLRSSTPMEVPLKYSSPSKNPSFVPPVEIPSPISIPQEITLSPSPMEIPNIVATCPTTSSSTPEVCCSVDEAAVTTSLPSLSHQSMFLIAKKLEGGFDDPISPPEAAAMAREVREPPFRPKTVPIPPPGTPSPFPPPQMPPIPPGRSPEPIPPPSSPPLSPPIGPEVPDVPSPGPDIRPPPTVPERPPSI</sequence>
<proteinExistence type="predicted"/>
<comment type="caution">
    <text evidence="2">The sequence shown here is derived from an EMBL/GenBank/DDBJ whole genome shotgun (WGS) entry which is preliminary data.</text>
</comment>
<protein>
    <submittedName>
        <fullName evidence="2">Uncharacterized protein</fullName>
    </submittedName>
</protein>
<accession>A0A8T2R8F8</accession>
<feature type="compositionally biased region" description="Pro residues" evidence="1">
    <location>
        <begin position="258"/>
        <end position="325"/>
    </location>
</feature>
<dbReference type="EMBL" id="CM035434">
    <property type="protein sequence ID" value="KAH7291855.1"/>
    <property type="molecule type" value="Genomic_DNA"/>
</dbReference>
<gene>
    <name evidence="2" type="ORF">KP509_29G038600</name>
</gene>
<feature type="region of interest" description="Disordered" evidence="1">
    <location>
        <begin position="62"/>
        <end position="88"/>
    </location>
</feature>
<feature type="compositionally biased region" description="Polar residues" evidence="1">
    <location>
        <begin position="129"/>
        <end position="142"/>
    </location>
</feature>
<reference evidence="2" key="1">
    <citation type="submission" date="2021-08" db="EMBL/GenBank/DDBJ databases">
        <title>WGS assembly of Ceratopteris richardii.</title>
        <authorList>
            <person name="Marchant D.B."/>
            <person name="Chen G."/>
            <person name="Jenkins J."/>
            <person name="Shu S."/>
            <person name="Leebens-Mack J."/>
            <person name="Grimwood J."/>
            <person name="Schmutz J."/>
            <person name="Soltis P."/>
            <person name="Soltis D."/>
            <person name="Chen Z.-H."/>
        </authorList>
    </citation>
    <scope>NUCLEOTIDE SEQUENCE</scope>
    <source>
        <strain evidence="2">Whitten #5841</strain>
        <tissue evidence="2">Leaf</tissue>
    </source>
</reference>
<evidence type="ECO:0000313" key="3">
    <source>
        <dbReference type="Proteomes" id="UP000825935"/>
    </source>
</evidence>
<feature type="region of interest" description="Disordered" evidence="1">
    <location>
        <begin position="107"/>
        <end position="160"/>
    </location>
</feature>
<evidence type="ECO:0000256" key="1">
    <source>
        <dbReference type="SAM" id="MobiDB-lite"/>
    </source>
</evidence>